<dbReference type="GO" id="GO:0003677">
    <property type="term" value="F:DNA binding"/>
    <property type="evidence" value="ECO:0007669"/>
    <property type="project" value="UniProtKB-KW"/>
</dbReference>
<gene>
    <name evidence="6" type="ORF">SSA02_01860</name>
</gene>
<reference evidence="6 7" key="1">
    <citation type="submission" date="2019-07" db="EMBL/GenBank/DDBJ databases">
        <title>Whole genome shotgun sequence of Swaminathania salitolerans NBRC 104436.</title>
        <authorList>
            <person name="Hosoyama A."/>
            <person name="Uohara A."/>
            <person name="Ohji S."/>
            <person name="Ichikawa N."/>
        </authorList>
    </citation>
    <scope>NUCLEOTIDE SEQUENCE [LARGE SCALE GENOMIC DNA]</scope>
    <source>
        <strain evidence="6 7">NBRC 104436</strain>
    </source>
</reference>
<evidence type="ECO:0000313" key="7">
    <source>
        <dbReference type="Proteomes" id="UP000321405"/>
    </source>
</evidence>
<dbReference type="Proteomes" id="UP000321405">
    <property type="component" value="Unassembled WGS sequence"/>
</dbReference>
<dbReference type="Pfam" id="PF03466">
    <property type="entry name" value="LysR_substrate"/>
    <property type="match status" value="1"/>
</dbReference>
<protein>
    <submittedName>
        <fullName evidence="6">LysR family transcriptional regulator</fullName>
    </submittedName>
</protein>
<evidence type="ECO:0000256" key="3">
    <source>
        <dbReference type="ARBA" id="ARBA00023125"/>
    </source>
</evidence>
<dbReference type="Gene3D" id="3.40.190.290">
    <property type="match status" value="1"/>
</dbReference>
<dbReference type="AlphaFoldDB" id="A0A511BMC8"/>
<feature type="domain" description="HTH lysR-type" evidence="5">
    <location>
        <begin position="23"/>
        <end position="80"/>
    </location>
</feature>
<keyword evidence="7" id="KW-1185">Reference proteome</keyword>
<dbReference type="InterPro" id="IPR000847">
    <property type="entry name" value="LysR_HTH_N"/>
</dbReference>
<keyword evidence="4" id="KW-0804">Transcription</keyword>
<dbReference type="PANTHER" id="PTHR30419">
    <property type="entry name" value="HTH-TYPE TRANSCRIPTIONAL REGULATOR YBHD"/>
    <property type="match status" value="1"/>
</dbReference>
<name>A0A511BMC8_9PROT</name>
<proteinExistence type="inferred from homology"/>
<dbReference type="InterPro" id="IPR036388">
    <property type="entry name" value="WH-like_DNA-bd_sf"/>
</dbReference>
<evidence type="ECO:0000313" key="6">
    <source>
        <dbReference type="EMBL" id="GEL01023.1"/>
    </source>
</evidence>
<dbReference type="InterPro" id="IPR036390">
    <property type="entry name" value="WH_DNA-bd_sf"/>
</dbReference>
<dbReference type="PROSITE" id="PS50931">
    <property type="entry name" value="HTH_LYSR"/>
    <property type="match status" value="1"/>
</dbReference>
<dbReference type="GO" id="GO:0005829">
    <property type="term" value="C:cytosol"/>
    <property type="evidence" value="ECO:0007669"/>
    <property type="project" value="TreeGrafter"/>
</dbReference>
<accession>A0A511BMC8</accession>
<evidence type="ECO:0000256" key="2">
    <source>
        <dbReference type="ARBA" id="ARBA00023015"/>
    </source>
</evidence>
<dbReference type="Pfam" id="PF00126">
    <property type="entry name" value="HTH_1"/>
    <property type="match status" value="1"/>
</dbReference>
<keyword evidence="3" id="KW-0238">DNA-binding</keyword>
<dbReference type="OrthoDB" id="9806538at2"/>
<dbReference type="InterPro" id="IPR050950">
    <property type="entry name" value="HTH-type_LysR_regulators"/>
</dbReference>
<dbReference type="GO" id="GO:0003700">
    <property type="term" value="F:DNA-binding transcription factor activity"/>
    <property type="evidence" value="ECO:0007669"/>
    <property type="project" value="InterPro"/>
</dbReference>
<keyword evidence="2" id="KW-0805">Transcription regulation</keyword>
<sequence length="324" mass="35672">MTAPPPPQLQPQPPQNWFMQRRIKLQHLRLLSALGTFPTLNRAAEAIDISQPAASKLIADLEAAVRHALFERRGRNIVPNSIGEVLIRRAKAMLRELEQASEEMSALVDGRGGRIVVGAIDGPTVNFLADALAAMRRRFPLIEIEVMEGSSIVLFDMLVRGDVELMLGRITPEFNKREYSYRAIGPEHFAIVGRHDHPLVGTSPLSVGILQQQDWIVQKRGSTLRNWFDALFDHADQTLPDHIVSSDSLLMTLAYLNRTDALSVMSAPVAEQQARCGQLAIIPVDIDMTCVGYGLILPLNRPISPALDSFLSVLDGIIAHGATS</sequence>
<dbReference type="EMBL" id="BJVC01000001">
    <property type="protein sequence ID" value="GEL01023.1"/>
    <property type="molecule type" value="Genomic_DNA"/>
</dbReference>
<dbReference type="Gene3D" id="1.10.10.10">
    <property type="entry name" value="Winged helix-like DNA-binding domain superfamily/Winged helix DNA-binding domain"/>
    <property type="match status" value="1"/>
</dbReference>
<dbReference type="SUPFAM" id="SSF46785">
    <property type="entry name" value="Winged helix' DNA-binding domain"/>
    <property type="match status" value="1"/>
</dbReference>
<dbReference type="SUPFAM" id="SSF53850">
    <property type="entry name" value="Periplasmic binding protein-like II"/>
    <property type="match status" value="1"/>
</dbReference>
<evidence type="ECO:0000256" key="1">
    <source>
        <dbReference type="ARBA" id="ARBA00009437"/>
    </source>
</evidence>
<comment type="caution">
    <text evidence="6">The sequence shown here is derived from an EMBL/GenBank/DDBJ whole genome shotgun (WGS) entry which is preliminary data.</text>
</comment>
<comment type="similarity">
    <text evidence="1">Belongs to the LysR transcriptional regulatory family.</text>
</comment>
<dbReference type="PANTHER" id="PTHR30419:SF8">
    <property type="entry name" value="NITROGEN ASSIMILATION TRANSCRIPTIONAL ACTIVATOR-RELATED"/>
    <property type="match status" value="1"/>
</dbReference>
<dbReference type="InterPro" id="IPR005119">
    <property type="entry name" value="LysR_subst-bd"/>
</dbReference>
<evidence type="ECO:0000259" key="5">
    <source>
        <dbReference type="PROSITE" id="PS50931"/>
    </source>
</evidence>
<dbReference type="PRINTS" id="PR00039">
    <property type="entry name" value="HTHLYSR"/>
</dbReference>
<dbReference type="RefSeq" id="WP_147092054.1">
    <property type="nucleotide sequence ID" value="NZ_BJVC01000001.1"/>
</dbReference>
<evidence type="ECO:0000256" key="4">
    <source>
        <dbReference type="ARBA" id="ARBA00023163"/>
    </source>
</evidence>
<organism evidence="6 7">
    <name type="scientific">Swaminathania salitolerans</name>
    <dbReference type="NCBI Taxonomy" id="182838"/>
    <lineage>
        <taxon>Bacteria</taxon>
        <taxon>Pseudomonadati</taxon>
        <taxon>Pseudomonadota</taxon>
        <taxon>Alphaproteobacteria</taxon>
        <taxon>Acetobacterales</taxon>
        <taxon>Acetobacteraceae</taxon>
        <taxon>Swaminathania</taxon>
    </lineage>
</organism>